<sequence length="135" mass="16089">MWEDLASYIIQECNPNDKVVEVGVGRFFKVAEYLQEHSMIDLILTDIKPSHPQVIEDDITNPRLEIYKGARLIYSIRPPLELQKHLIKVAENVKAKLLIRPLSTEHPRIFENMKLVNYKRSFFYEYQPNQRRYLE</sequence>
<evidence type="ECO:0000313" key="4">
    <source>
        <dbReference type="Proteomes" id="UP000249782"/>
    </source>
</evidence>
<dbReference type="HAMAP" id="MF_00341">
    <property type="entry name" value="UPF0146"/>
    <property type="match status" value="1"/>
</dbReference>
<keyword evidence="4" id="KW-1185">Reference proteome</keyword>
<protein>
    <recommendedName>
        <fullName evidence="2">UPF0146 protein DPC56_03050</fullName>
    </recommendedName>
</protein>
<dbReference type="OrthoDB" id="59816at2157"/>
<evidence type="ECO:0000313" key="3">
    <source>
        <dbReference type="EMBL" id="RAO79306.1"/>
    </source>
</evidence>
<dbReference type="Gene3D" id="3.40.50.150">
    <property type="entry name" value="Vaccinia Virus protein VP39"/>
    <property type="match status" value="1"/>
</dbReference>
<gene>
    <name evidence="3" type="ORF">DPC56_03050</name>
</gene>
<evidence type="ECO:0000256" key="1">
    <source>
        <dbReference type="ARBA" id="ARBA00006969"/>
    </source>
</evidence>
<organism evidence="3 4">
    <name type="scientific">Methanothermobacter tenebrarum</name>
    <dbReference type="NCBI Taxonomy" id="680118"/>
    <lineage>
        <taxon>Archaea</taxon>
        <taxon>Methanobacteriati</taxon>
        <taxon>Methanobacteriota</taxon>
        <taxon>Methanomada group</taxon>
        <taxon>Methanobacteria</taxon>
        <taxon>Methanobacteriales</taxon>
        <taxon>Methanobacteriaceae</taxon>
        <taxon>Methanothermobacter</taxon>
    </lineage>
</organism>
<comment type="similarity">
    <text evidence="1 2">Belongs to the UPF0146 family.</text>
</comment>
<dbReference type="PIRSF" id="PIRSF016725">
    <property type="entry name" value="UCP016725"/>
    <property type="match status" value="1"/>
</dbReference>
<dbReference type="Pfam" id="PF03686">
    <property type="entry name" value="UPF0146"/>
    <property type="match status" value="1"/>
</dbReference>
<dbReference type="EMBL" id="QLOE01000003">
    <property type="protein sequence ID" value="RAO79306.1"/>
    <property type="molecule type" value="Genomic_DNA"/>
</dbReference>
<accession>A0A328PI21</accession>
<dbReference type="AlphaFoldDB" id="A0A328PI21"/>
<dbReference type="Proteomes" id="UP000249782">
    <property type="component" value="Unassembled WGS sequence"/>
</dbReference>
<dbReference type="InterPro" id="IPR029063">
    <property type="entry name" value="SAM-dependent_MTases_sf"/>
</dbReference>
<proteinExistence type="inferred from homology"/>
<reference evidence="3 4" key="1">
    <citation type="submission" date="2018-06" db="EMBL/GenBank/DDBJ databases">
        <title>Draft genome sequence of hyperthermophilic methanogen Methanothermobacter tenebrarum sp. MCM-B 1447.</title>
        <authorList>
            <person name="Pore S.D."/>
            <person name="Dagar S."/>
            <person name="Dhakephalkar P.K."/>
        </authorList>
    </citation>
    <scope>NUCLEOTIDE SEQUENCE [LARGE SCALE GENOMIC DNA]</scope>
    <source>
        <strain evidence="3 4">MCM B 1447</strain>
    </source>
</reference>
<evidence type="ECO:0000256" key="2">
    <source>
        <dbReference type="HAMAP-Rule" id="MF_00341"/>
    </source>
</evidence>
<name>A0A328PI21_9EURY</name>
<comment type="caution">
    <text evidence="3">The sequence shown here is derived from an EMBL/GenBank/DDBJ whole genome shotgun (WGS) entry which is preliminary data.</text>
</comment>
<dbReference type="InterPro" id="IPR005353">
    <property type="entry name" value="UPF0146"/>
</dbReference>
<dbReference type="RefSeq" id="WP_112093595.1">
    <property type="nucleotide sequence ID" value="NZ_QLOE01000003.1"/>
</dbReference>